<dbReference type="RefSeq" id="WP_303281024.1">
    <property type="nucleotide sequence ID" value="NZ_BAABCZ010000016.1"/>
</dbReference>
<dbReference type="Pfam" id="PF13585">
    <property type="entry name" value="CHU_C"/>
    <property type="match status" value="1"/>
</dbReference>
<dbReference type="InterPro" id="IPR026341">
    <property type="entry name" value="T9SS_type_B"/>
</dbReference>
<proteinExistence type="predicted"/>
<dbReference type="Gene3D" id="3.10.100.10">
    <property type="entry name" value="Mannose-Binding Protein A, subunit A"/>
    <property type="match status" value="1"/>
</dbReference>
<dbReference type="InterPro" id="IPR034007">
    <property type="entry name" value="CTLD_bac"/>
</dbReference>
<sequence>MLCRISALLTLLCFFTLTNGHTQNVAPTLSATGNQRYCPTTSINIVTHFNIVDLDDTEIEALFVQISTGYQSGEDILVLTGSHPSISTSWNTLEGKLTLESSTAGGLVSYIDLITAVEAIEFQSTSTLPLDKTFSITIGDANYLPSTGHYYEYVPAIGITWTDAKVAAEARRYFGLKGYLATITSPEEAQLSGEQVSGAGWIGGSDEETEGVWKWVTGPEAGTVFWNGAINGSTPNYANWNTAEPNQAGDEDYAHVTAPSIGLPGSWNDLSNTGQASGPYQPKGYIVEYGTPAELPIDISASTSIYAAGIVDTQGAIRCGGGQLTITATASPGATVYWFATDDPTAALNTRIGLGASFTTGIINTTTIYYAYASVNGCTVGDRTPVRAEVLPIPTIVSVNGDVVCESGSGVLSATAASGDVNWYDSATAMTPLFTGNRFTTPVLSNTTTYFVEAEISGLAGCKSTSRTPVILTVQKTLPPTATRLQTFCDIEEAAISDLVATGNTIKWYTANTGGTPLDANERLTNNTTYYASQTVNSCESILRFSVDVEIYETVEALLPVDIPTLFECDTNADGDDTNGFSTFDLTLNETTLLNSKTASDFTFTYFLDNAYSDPISMPSVFNNTIKDGQPIYVRISNTIDTTCYTDTSFMIAVPARATIDIDDVAIVELTDNNSITINNENNNLGNVEYEFALDDILGPYQDEPFFDQLKAGLYTIYVRDKNECTIAELEVFILGFPKFFTPNNDGSNDTWQIKGIGSDYSNASVVSVYDRYGKLVKQLSAKNGKWDGTFNGSQLPTSDYWFIAQLIDQTGAERVYRGHFSLIN</sequence>
<accession>A0ABT8WXU5</accession>
<gene>
    <name evidence="3" type="ORF">Q4Q39_03725</name>
</gene>
<keyword evidence="1" id="KW-0732">Signal</keyword>
<organism evidence="3 4">
    <name type="scientific">Flavivirga amylovorans</name>
    <dbReference type="NCBI Taxonomy" id="870486"/>
    <lineage>
        <taxon>Bacteria</taxon>
        <taxon>Pseudomonadati</taxon>
        <taxon>Bacteroidota</taxon>
        <taxon>Flavobacteriia</taxon>
        <taxon>Flavobacteriales</taxon>
        <taxon>Flavobacteriaceae</taxon>
        <taxon>Flavivirga</taxon>
    </lineage>
</organism>
<reference evidence="3" key="1">
    <citation type="submission" date="2023-07" db="EMBL/GenBank/DDBJ databases">
        <title>Two novel species in the genus Flavivirga.</title>
        <authorList>
            <person name="Kwon K."/>
        </authorList>
    </citation>
    <scope>NUCLEOTIDE SEQUENCE</scope>
    <source>
        <strain evidence="3">KACC 14157</strain>
    </source>
</reference>
<dbReference type="InterPro" id="IPR044023">
    <property type="entry name" value="Ig_7"/>
</dbReference>
<evidence type="ECO:0000313" key="3">
    <source>
        <dbReference type="EMBL" id="MDO5986508.1"/>
    </source>
</evidence>
<evidence type="ECO:0000256" key="1">
    <source>
        <dbReference type="SAM" id="SignalP"/>
    </source>
</evidence>
<feature type="domain" description="C-type lectin" evidence="2">
    <location>
        <begin position="146"/>
        <end position="269"/>
    </location>
</feature>
<dbReference type="EMBL" id="JAUOEM010000001">
    <property type="protein sequence ID" value="MDO5986508.1"/>
    <property type="molecule type" value="Genomic_DNA"/>
</dbReference>
<dbReference type="NCBIfam" id="TIGR04131">
    <property type="entry name" value="Bac_Flav_CTERM"/>
    <property type="match status" value="1"/>
</dbReference>
<keyword evidence="4" id="KW-1185">Reference proteome</keyword>
<comment type="caution">
    <text evidence="3">The sequence shown here is derived from an EMBL/GenBank/DDBJ whole genome shotgun (WGS) entry which is preliminary data.</text>
</comment>
<evidence type="ECO:0000313" key="4">
    <source>
        <dbReference type="Proteomes" id="UP001176891"/>
    </source>
</evidence>
<dbReference type="InterPro" id="IPR001304">
    <property type="entry name" value="C-type_lectin-like"/>
</dbReference>
<dbReference type="PROSITE" id="PS50041">
    <property type="entry name" value="C_TYPE_LECTIN_2"/>
    <property type="match status" value="1"/>
</dbReference>
<dbReference type="CDD" id="cd03603">
    <property type="entry name" value="CLECT_VCBS"/>
    <property type="match status" value="1"/>
</dbReference>
<feature type="chain" id="PRO_5047138824" evidence="1">
    <location>
        <begin position="23"/>
        <end position="825"/>
    </location>
</feature>
<feature type="signal peptide" evidence="1">
    <location>
        <begin position="1"/>
        <end position="22"/>
    </location>
</feature>
<dbReference type="Proteomes" id="UP001176891">
    <property type="component" value="Unassembled WGS sequence"/>
</dbReference>
<dbReference type="InterPro" id="IPR016186">
    <property type="entry name" value="C-type_lectin-like/link_sf"/>
</dbReference>
<evidence type="ECO:0000259" key="2">
    <source>
        <dbReference type="PROSITE" id="PS50041"/>
    </source>
</evidence>
<dbReference type="InterPro" id="IPR016187">
    <property type="entry name" value="CTDL_fold"/>
</dbReference>
<dbReference type="SUPFAM" id="SSF56436">
    <property type="entry name" value="C-type lectin-like"/>
    <property type="match status" value="1"/>
</dbReference>
<protein>
    <submittedName>
        <fullName evidence="3">T9SS type B sorting domain-containing protein</fullName>
    </submittedName>
</protein>
<name>A0ABT8WXU5_9FLAO</name>
<dbReference type="Pfam" id="PF19081">
    <property type="entry name" value="Ig_7"/>
    <property type="match status" value="3"/>
</dbReference>